<dbReference type="OrthoDB" id="4463518at2"/>
<dbReference type="Proteomes" id="UP000007721">
    <property type="component" value="Chromosome"/>
</dbReference>
<evidence type="ECO:0000256" key="1">
    <source>
        <dbReference type="SAM" id="SignalP"/>
    </source>
</evidence>
<proteinExistence type="predicted"/>
<keyword evidence="1" id="KW-0732">Signal</keyword>
<evidence type="ECO:0000313" key="2">
    <source>
        <dbReference type="EMBL" id="ACM21164.1"/>
    </source>
</evidence>
<feature type="chain" id="PRO_5002888608" evidence="1">
    <location>
        <begin position="34"/>
        <end position="249"/>
    </location>
</feature>
<dbReference type="KEGG" id="geo:Geob_2818"/>
<dbReference type="HOGENOM" id="CLU_1313945_0_0_7"/>
<name>B9M246_GEODF</name>
<sequence length="249" mass="26407">MQERELWKVVKKVKGLVASFACISICFLGSAGAETIVENGNIQSNETHGPDFFGYVSINLPKGPNARPTGYTLDISNPDDTLHAKDSSIHLSYNGEDNGGYITSAGSNNVFVSSGTAFDGTNWIPKSANGCSSMFGSGDGGFRVFNQCNSLISSNIIRPVMVMRIKQSNVDPSTTVQFRGGLQINKAIATSTDLSQNPPLTPTVAVQPACTTDTLGTLWYTSGAAGVKDSLEICAKYADGSIAWRALSF</sequence>
<dbReference type="RefSeq" id="WP_012647892.1">
    <property type="nucleotide sequence ID" value="NC_011979.1"/>
</dbReference>
<protein>
    <submittedName>
        <fullName evidence="2">Uncharacterized protein</fullName>
    </submittedName>
</protein>
<gene>
    <name evidence="2" type="ordered locus">Geob_2818</name>
</gene>
<accession>B9M246</accession>
<dbReference type="EMBL" id="CP001390">
    <property type="protein sequence ID" value="ACM21164.1"/>
    <property type="molecule type" value="Genomic_DNA"/>
</dbReference>
<organism evidence="2 3">
    <name type="scientific">Geotalea daltonii (strain DSM 22248 / JCM 15807 / FRC-32)</name>
    <name type="common">Geobacter daltonii</name>
    <dbReference type="NCBI Taxonomy" id="316067"/>
    <lineage>
        <taxon>Bacteria</taxon>
        <taxon>Pseudomonadati</taxon>
        <taxon>Thermodesulfobacteriota</taxon>
        <taxon>Desulfuromonadia</taxon>
        <taxon>Geobacterales</taxon>
        <taxon>Geobacteraceae</taxon>
        <taxon>Geotalea</taxon>
    </lineage>
</organism>
<keyword evidence="3" id="KW-1185">Reference proteome</keyword>
<feature type="signal peptide" evidence="1">
    <location>
        <begin position="1"/>
        <end position="33"/>
    </location>
</feature>
<evidence type="ECO:0000313" key="3">
    <source>
        <dbReference type="Proteomes" id="UP000007721"/>
    </source>
</evidence>
<reference evidence="2 3" key="1">
    <citation type="submission" date="2009-01" db="EMBL/GenBank/DDBJ databases">
        <title>Complete sequence of Geobacter sp. FRC-32.</title>
        <authorList>
            <consortium name="US DOE Joint Genome Institute"/>
            <person name="Lucas S."/>
            <person name="Copeland A."/>
            <person name="Lapidus A."/>
            <person name="Glavina del Rio T."/>
            <person name="Dalin E."/>
            <person name="Tice H."/>
            <person name="Bruce D."/>
            <person name="Goodwin L."/>
            <person name="Pitluck S."/>
            <person name="Saunders E."/>
            <person name="Brettin T."/>
            <person name="Detter J.C."/>
            <person name="Han C."/>
            <person name="Larimer F."/>
            <person name="Land M."/>
            <person name="Hauser L."/>
            <person name="Kyrpides N."/>
            <person name="Ovchinnikova G."/>
            <person name="Kostka J."/>
            <person name="Richardson P."/>
        </authorList>
    </citation>
    <scope>NUCLEOTIDE SEQUENCE [LARGE SCALE GENOMIC DNA]</scope>
    <source>
        <strain evidence="3">DSM 22248 / JCM 15807 / FRC-32</strain>
    </source>
</reference>
<dbReference type="AlphaFoldDB" id="B9M246"/>